<dbReference type="RefSeq" id="WP_020517779.1">
    <property type="nucleotide sequence ID" value="NZ_JBIAZU010000006.1"/>
</dbReference>
<feature type="transmembrane region" description="Helical" evidence="7">
    <location>
        <begin position="80"/>
        <end position="98"/>
    </location>
</feature>
<organism evidence="10 11">
    <name type="scientific">Paractinoplanes globisporus</name>
    <dbReference type="NCBI Taxonomy" id="113565"/>
    <lineage>
        <taxon>Bacteria</taxon>
        <taxon>Bacillati</taxon>
        <taxon>Actinomycetota</taxon>
        <taxon>Actinomycetes</taxon>
        <taxon>Micromonosporales</taxon>
        <taxon>Micromonosporaceae</taxon>
        <taxon>Paractinoplanes</taxon>
    </lineage>
</organism>
<dbReference type="InterPro" id="IPR011527">
    <property type="entry name" value="ABC1_TM_dom"/>
</dbReference>
<evidence type="ECO:0000259" key="9">
    <source>
        <dbReference type="PROSITE" id="PS50929"/>
    </source>
</evidence>
<evidence type="ECO:0000256" key="3">
    <source>
        <dbReference type="ARBA" id="ARBA00022741"/>
    </source>
</evidence>
<keyword evidence="11" id="KW-1185">Reference proteome</keyword>
<dbReference type="SMART" id="SM00382">
    <property type="entry name" value="AAA"/>
    <property type="match status" value="1"/>
</dbReference>
<dbReference type="Pfam" id="PF00005">
    <property type="entry name" value="ABC_tran"/>
    <property type="match status" value="1"/>
</dbReference>
<name>A0ABW6WNW0_9ACTN</name>
<evidence type="ECO:0000313" key="11">
    <source>
        <dbReference type="Proteomes" id="UP001602245"/>
    </source>
</evidence>
<reference evidence="10 11" key="1">
    <citation type="submission" date="2024-10" db="EMBL/GenBank/DDBJ databases">
        <title>The Natural Products Discovery Center: Release of the First 8490 Sequenced Strains for Exploring Actinobacteria Biosynthetic Diversity.</title>
        <authorList>
            <person name="Kalkreuter E."/>
            <person name="Kautsar S.A."/>
            <person name="Yang D."/>
            <person name="Bader C.D."/>
            <person name="Teijaro C.N."/>
            <person name="Fluegel L."/>
            <person name="Davis C.M."/>
            <person name="Simpson J.R."/>
            <person name="Lauterbach L."/>
            <person name="Steele A.D."/>
            <person name="Gui C."/>
            <person name="Meng S."/>
            <person name="Li G."/>
            <person name="Viehrig K."/>
            <person name="Ye F."/>
            <person name="Su P."/>
            <person name="Kiefer A.F."/>
            <person name="Nichols A."/>
            <person name="Cepeda A.J."/>
            <person name="Yan W."/>
            <person name="Fan B."/>
            <person name="Jiang Y."/>
            <person name="Adhikari A."/>
            <person name="Zheng C.-J."/>
            <person name="Schuster L."/>
            <person name="Cowan T.M."/>
            <person name="Smanski M.J."/>
            <person name="Chevrette M.G."/>
            <person name="De Carvalho L.P.S."/>
            <person name="Shen B."/>
        </authorList>
    </citation>
    <scope>NUCLEOTIDE SEQUENCE [LARGE SCALE GENOMIC DNA]</scope>
    <source>
        <strain evidence="10 11">NPDC000087</strain>
    </source>
</reference>
<dbReference type="Proteomes" id="UP001602245">
    <property type="component" value="Unassembled WGS sequence"/>
</dbReference>
<dbReference type="CDD" id="cd18546">
    <property type="entry name" value="ABC_6TM_Rv0194_D2_like"/>
    <property type="match status" value="1"/>
</dbReference>
<dbReference type="InterPro" id="IPR027417">
    <property type="entry name" value="P-loop_NTPase"/>
</dbReference>
<dbReference type="InterPro" id="IPR017871">
    <property type="entry name" value="ABC_transporter-like_CS"/>
</dbReference>
<evidence type="ECO:0000256" key="5">
    <source>
        <dbReference type="ARBA" id="ARBA00022989"/>
    </source>
</evidence>
<keyword evidence="6 7" id="KW-0472">Membrane</keyword>
<dbReference type="InterPro" id="IPR039421">
    <property type="entry name" value="Type_1_exporter"/>
</dbReference>
<comment type="caution">
    <text evidence="10">The sequence shown here is derived from an EMBL/GenBank/DDBJ whole genome shotgun (WGS) entry which is preliminary data.</text>
</comment>
<dbReference type="Gene3D" id="1.20.1560.10">
    <property type="entry name" value="ABC transporter type 1, transmembrane domain"/>
    <property type="match status" value="1"/>
</dbReference>
<dbReference type="InterPro" id="IPR036640">
    <property type="entry name" value="ABC1_TM_sf"/>
</dbReference>
<dbReference type="SUPFAM" id="SSF90123">
    <property type="entry name" value="ABC transporter transmembrane region"/>
    <property type="match status" value="1"/>
</dbReference>
<evidence type="ECO:0000256" key="1">
    <source>
        <dbReference type="ARBA" id="ARBA00004651"/>
    </source>
</evidence>
<evidence type="ECO:0000256" key="6">
    <source>
        <dbReference type="ARBA" id="ARBA00023136"/>
    </source>
</evidence>
<feature type="transmembrane region" description="Helical" evidence="7">
    <location>
        <begin position="222"/>
        <end position="243"/>
    </location>
</feature>
<accession>A0ABW6WNW0</accession>
<dbReference type="Gene3D" id="3.40.50.300">
    <property type="entry name" value="P-loop containing nucleotide triphosphate hydrolases"/>
    <property type="match status" value="1"/>
</dbReference>
<gene>
    <name evidence="10" type="ORF">ACFY35_34410</name>
</gene>
<protein>
    <submittedName>
        <fullName evidence="10">ABC transporter ATP-binding protein</fullName>
    </submittedName>
</protein>
<evidence type="ECO:0000259" key="8">
    <source>
        <dbReference type="PROSITE" id="PS50893"/>
    </source>
</evidence>
<dbReference type="PANTHER" id="PTHR24221:SF654">
    <property type="entry name" value="ATP-BINDING CASSETTE SUB-FAMILY B MEMBER 6"/>
    <property type="match status" value="1"/>
</dbReference>
<comment type="subcellular location">
    <subcellularLocation>
        <location evidence="1">Cell membrane</location>
        <topology evidence="1">Multi-pass membrane protein</topology>
    </subcellularLocation>
</comment>
<evidence type="ECO:0000256" key="7">
    <source>
        <dbReference type="SAM" id="Phobius"/>
    </source>
</evidence>
<feature type="domain" description="ABC transporter" evidence="8">
    <location>
        <begin position="400"/>
        <end position="634"/>
    </location>
</feature>
<evidence type="ECO:0000256" key="4">
    <source>
        <dbReference type="ARBA" id="ARBA00022840"/>
    </source>
</evidence>
<dbReference type="GO" id="GO:0005524">
    <property type="term" value="F:ATP binding"/>
    <property type="evidence" value="ECO:0007669"/>
    <property type="project" value="UniProtKB-KW"/>
</dbReference>
<evidence type="ECO:0000256" key="2">
    <source>
        <dbReference type="ARBA" id="ARBA00022692"/>
    </source>
</evidence>
<keyword evidence="3" id="KW-0547">Nucleotide-binding</keyword>
<dbReference type="InterPro" id="IPR003593">
    <property type="entry name" value="AAA+_ATPase"/>
</dbReference>
<keyword evidence="4 10" id="KW-0067">ATP-binding</keyword>
<dbReference type="InterPro" id="IPR003439">
    <property type="entry name" value="ABC_transporter-like_ATP-bd"/>
</dbReference>
<dbReference type="PROSITE" id="PS50929">
    <property type="entry name" value="ABC_TM1F"/>
    <property type="match status" value="1"/>
</dbReference>
<dbReference type="PANTHER" id="PTHR24221">
    <property type="entry name" value="ATP-BINDING CASSETTE SUB-FAMILY B"/>
    <property type="match status" value="1"/>
</dbReference>
<feature type="transmembrane region" description="Helical" evidence="7">
    <location>
        <begin position="118"/>
        <end position="139"/>
    </location>
</feature>
<dbReference type="SUPFAM" id="SSF52540">
    <property type="entry name" value="P-loop containing nucleoside triphosphate hydrolases"/>
    <property type="match status" value="1"/>
</dbReference>
<keyword evidence="5 7" id="KW-1133">Transmembrane helix</keyword>
<proteinExistence type="predicted"/>
<evidence type="ECO:0000313" key="10">
    <source>
        <dbReference type="EMBL" id="MFF5294561.1"/>
    </source>
</evidence>
<feature type="domain" description="ABC transmembrane type-1" evidence="9">
    <location>
        <begin position="83"/>
        <end position="366"/>
    </location>
</feature>
<dbReference type="EMBL" id="JBIAZU010000006">
    <property type="protein sequence ID" value="MFF5294561.1"/>
    <property type="molecule type" value="Genomic_DNA"/>
</dbReference>
<feature type="transmembrane region" description="Helical" evidence="7">
    <location>
        <begin position="304"/>
        <end position="325"/>
    </location>
</feature>
<sequence>MSMFGGGFGGFSVGGRPTMGAAGRKGNGLPFAGIPSDLAEGVAKLEAKEPDHGDPGIAFDPVADSGAKISIGRLLIGRPGLLLAASLAILVETLLLQAGPYLVQIGIDHGIAARDLRVLVVATICFVAAVLLTGVATTVRMRKTGVLAASATRDLRIRIFAHLQRMSLDYYTEEKAGVTMTRMTSDVESLQSLLQDGFAQFLIQALTMVVVTAVLFHYDVSLAILTLVLVVPPLTAASLWFRYAADRGYNRQRDTIAAMFADLSESLNGVRVVTAHNRQERNVVAHRSVVGQYRDANDWTGRINAIYGPGTSVIGLIAMAIMLLVGGHQVLQGTLTIGELTAFVLYINAFFQPVQQLVQLYTQYQQAKAAVGKIRTLLHTAPSVRQSPSAVVLPPVAGEIVFDDVTFGYLPSHPVLSHLSLTIAPGETVACVGPTGAGKSTLAKLVTRFYDPQAGHIRIDGHDLRDVTLASLRTQIGVVPQEPFLFAGTLRDNIAFARPGASDEEVWAAVDSVGLRELVERAPEGLDTPLHERGQSVSSGERQLLALARAFLAEPRVVVLDEATSSLDLRSELRVEAALDALLEGRTAILVAHRLSTAMRADRIIVVDDHGIVESGSHAELVRTGGPYAAMFETWASTSGRQG</sequence>
<dbReference type="Pfam" id="PF00664">
    <property type="entry name" value="ABC_membrane"/>
    <property type="match status" value="1"/>
</dbReference>
<dbReference type="PROSITE" id="PS50893">
    <property type="entry name" value="ABC_TRANSPORTER_2"/>
    <property type="match status" value="1"/>
</dbReference>
<dbReference type="PROSITE" id="PS00211">
    <property type="entry name" value="ABC_TRANSPORTER_1"/>
    <property type="match status" value="1"/>
</dbReference>
<keyword evidence="2 7" id="KW-0812">Transmembrane</keyword>